<dbReference type="OrthoDB" id="8242069at2"/>
<organism evidence="2 3">
    <name type="scientific">Bradyrhizobium manausense</name>
    <dbReference type="NCBI Taxonomy" id="989370"/>
    <lineage>
        <taxon>Bacteria</taxon>
        <taxon>Pseudomonadati</taxon>
        <taxon>Pseudomonadota</taxon>
        <taxon>Alphaproteobacteria</taxon>
        <taxon>Hyphomicrobiales</taxon>
        <taxon>Nitrobacteraceae</taxon>
        <taxon>Bradyrhizobium</taxon>
    </lineage>
</organism>
<keyword evidence="3" id="KW-1185">Reference proteome</keyword>
<evidence type="ECO:0000313" key="3">
    <source>
        <dbReference type="Proteomes" id="UP000051936"/>
    </source>
</evidence>
<sequence>MPQNPEWRSAVRRRAFRLIAVLLLAIGLAAPATPSFAQAAGHVRVKIVKAGLLVGGGVGRGVLTYRGKTYPFKITGLSLGITAGATVGRFDGWASDISDVSDFAGTYSSVGGGFALLGGVNGVQLRNEKGVTIVLQGPKAGLELAANISEITISLR</sequence>
<accession>A0A0R3D004</accession>
<name>A0A0R3D004_9BRAD</name>
<evidence type="ECO:0000256" key="1">
    <source>
        <dbReference type="SAM" id="SignalP"/>
    </source>
</evidence>
<dbReference type="EMBL" id="LJYG01000108">
    <property type="protein sequence ID" value="KRQ03200.1"/>
    <property type="molecule type" value="Genomic_DNA"/>
</dbReference>
<proteinExistence type="predicted"/>
<dbReference type="PROSITE" id="PS51318">
    <property type="entry name" value="TAT"/>
    <property type="match status" value="1"/>
</dbReference>
<feature type="signal peptide" evidence="1">
    <location>
        <begin position="1"/>
        <end position="39"/>
    </location>
</feature>
<evidence type="ECO:0008006" key="4">
    <source>
        <dbReference type="Google" id="ProtNLM"/>
    </source>
</evidence>
<dbReference type="RefSeq" id="WP_057755114.1">
    <property type="nucleotide sequence ID" value="NZ_LJYG01000108.1"/>
</dbReference>
<gene>
    <name evidence="2" type="ORF">AOQ71_31155</name>
</gene>
<dbReference type="AlphaFoldDB" id="A0A0R3D004"/>
<protein>
    <recommendedName>
        <fullName evidence="4">DUF1134 domain-containing protein</fullName>
    </recommendedName>
</protein>
<dbReference type="Proteomes" id="UP000051936">
    <property type="component" value="Unassembled WGS sequence"/>
</dbReference>
<feature type="chain" id="PRO_5006434987" description="DUF1134 domain-containing protein" evidence="1">
    <location>
        <begin position="40"/>
        <end position="156"/>
    </location>
</feature>
<dbReference type="STRING" id="989370.AOQ71_31155"/>
<keyword evidence="1" id="KW-0732">Signal</keyword>
<comment type="caution">
    <text evidence="2">The sequence shown here is derived from an EMBL/GenBank/DDBJ whole genome shotgun (WGS) entry which is preliminary data.</text>
</comment>
<dbReference type="InterPro" id="IPR006311">
    <property type="entry name" value="TAT_signal"/>
</dbReference>
<evidence type="ECO:0000313" key="2">
    <source>
        <dbReference type="EMBL" id="KRQ03200.1"/>
    </source>
</evidence>
<reference evidence="2 3" key="1">
    <citation type="submission" date="2015-09" db="EMBL/GenBank/DDBJ databases">
        <title>Draft Genome Sequence of Bradyrhizobium manausense Strain BR 3351T, a Novel Symbiotic Nitrogen-Fixing Alphaproteobacterium Isolated from Brazilian Amazon Rain Forest.</title>
        <authorList>
            <person name="De Araujo J.L."/>
            <person name="Zilli J.E."/>
        </authorList>
    </citation>
    <scope>NUCLEOTIDE SEQUENCE [LARGE SCALE GENOMIC DNA]</scope>
    <source>
        <strain evidence="2 3">BR3351</strain>
    </source>
</reference>